<protein>
    <submittedName>
        <fullName evidence="2">Uncharacterized protein</fullName>
    </submittedName>
</protein>
<organism evidence="2 3">
    <name type="scientific">Knufia peltigerae</name>
    <dbReference type="NCBI Taxonomy" id="1002370"/>
    <lineage>
        <taxon>Eukaryota</taxon>
        <taxon>Fungi</taxon>
        <taxon>Dikarya</taxon>
        <taxon>Ascomycota</taxon>
        <taxon>Pezizomycotina</taxon>
        <taxon>Eurotiomycetes</taxon>
        <taxon>Chaetothyriomycetidae</taxon>
        <taxon>Chaetothyriales</taxon>
        <taxon>Trichomeriaceae</taxon>
        <taxon>Knufia</taxon>
    </lineage>
</organism>
<keyword evidence="1" id="KW-0472">Membrane</keyword>
<evidence type="ECO:0000313" key="3">
    <source>
        <dbReference type="Proteomes" id="UP001172681"/>
    </source>
</evidence>
<sequence>MVLLQNNLMYNNKIFVVVAMLVSMVILLHKVRFGKQQKGKKKYKTFPGWAALEIAIVGHLITTHSGGGGGLGRLICSAIQRLLLRGRQRRGDVGDGAGGGSIYGLTSTHQVLVNFPPPDMDKIMSLAHHALTAEPVQYTLFTRVFGATDSPELKTKLEGSWKSLLAPVERMFLNDTSVTAALE</sequence>
<evidence type="ECO:0000313" key="2">
    <source>
        <dbReference type="EMBL" id="KAJ9639788.1"/>
    </source>
</evidence>
<dbReference type="Proteomes" id="UP001172681">
    <property type="component" value="Unassembled WGS sequence"/>
</dbReference>
<dbReference type="EMBL" id="JAPDRN010000016">
    <property type="protein sequence ID" value="KAJ9639788.1"/>
    <property type="molecule type" value="Genomic_DNA"/>
</dbReference>
<comment type="caution">
    <text evidence="2">The sequence shown here is derived from an EMBL/GenBank/DDBJ whole genome shotgun (WGS) entry which is preliminary data.</text>
</comment>
<proteinExistence type="predicted"/>
<feature type="transmembrane region" description="Helical" evidence="1">
    <location>
        <begin position="14"/>
        <end position="33"/>
    </location>
</feature>
<dbReference type="AlphaFoldDB" id="A0AA39D0K4"/>
<gene>
    <name evidence="2" type="ORF">H2204_003581</name>
</gene>
<keyword evidence="1" id="KW-1133">Transmembrane helix</keyword>
<keyword evidence="3" id="KW-1185">Reference proteome</keyword>
<reference evidence="2" key="1">
    <citation type="submission" date="2022-10" db="EMBL/GenBank/DDBJ databases">
        <title>Culturing micro-colonial fungi from biological soil crusts in the Mojave desert and describing Neophaeococcomyces mojavensis, and introducing the new genera and species Taxawa tesnikishii.</title>
        <authorList>
            <person name="Kurbessoian T."/>
            <person name="Stajich J.E."/>
        </authorList>
    </citation>
    <scope>NUCLEOTIDE SEQUENCE</scope>
    <source>
        <strain evidence="2">TK_35</strain>
    </source>
</reference>
<evidence type="ECO:0000256" key="1">
    <source>
        <dbReference type="SAM" id="Phobius"/>
    </source>
</evidence>
<keyword evidence="1" id="KW-0812">Transmembrane</keyword>
<accession>A0AA39D0K4</accession>
<name>A0AA39D0K4_9EURO</name>